<feature type="domain" description="THIF-type NAD/FAD binding fold" evidence="1">
    <location>
        <begin position="299"/>
        <end position="444"/>
    </location>
</feature>
<proteinExistence type="predicted"/>
<dbReference type="CDD" id="cd00195">
    <property type="entry name" value="UBCc_UEV"/>
    <property type="match status" value="1"/>
</dbReference>
<dbReference type="Gene3D" id="3.40.50.720">
    <property type="entry name" value="NAD(P)-binding Rossmann-like Domain"/>
    <property type="match status" value="1"/>
</dbReference>
<comment type="caution">
    <text evidence="2">The sequence shown here is derived from an EMBL/GenBank/DDBJ whole genome shotgun (WGS) entry which is preliminary data.</text>
</comment>
<dbReference type="AlphaFoldDB" id="A0A0F9MF53"/>
<accession>A0A0F9MF53</accession>
<evidence type="ECO:0000259" key="1">
    <source>
        <dbReference type="Pfam" id="PF00899"/>
    </source>
</evidence>
<dbReference type="InterPro" id="IPR000594">
    <property type="entry name" value="ThiF_NAD_FAD-bd"/>
</dbReference>
<dbReference type="PANTHER" id="PTHR43267">
    <property type="entry name" value="TRNA THREONYLCARBAMOYLADENOSINE DEHYDRATASE"/>
    <property type="match status" value="1"/>
</dbReference>
<dbReference type="SUPFAM" id="SSF69572">
    <property type="entry name" value="Activating enzymes of the ubiquitin-like proteins"/>
    <property type="match status" value="1"/>
</dbReference>
<protein>
    <recommendedName>
        <fullName evidence="1">THIF-type NAD/FAD binding fold domain-containing protein</fullName>
    </recommendedName>
</protein>
<organism evidence="2">
    <name type="scientific">marine sediment metagenome</name>
    <dbReference type="NCBI Taxonomy" id="412755"/>
    <lineage>
        <taxon>unclassified sequences</taxon>
        <taxon>metagenomes</taxon>
        <taxon>ecological metagenomes</taxon>
    </lineage>
</organism>
<gene>
    <name evidence="2" type="ORF">LCGC14_1081700</name>
</gene>
<dbReference type="GO" id="GO:0008641">
    <property type="term" value="F:ubiquitin-like modifier activating enzyme activity"/>
    <property type="evidence" value="ECO:0007669"/>
    <property type="project" value="InterPro"/>
</dbReference>
<dbReference type="PANTHER" id="PTHR43267:SF1">
    <property type="entry name" value="TRNA THREONYLCARBAMOYLADENOSINE DEHYDRATASE"/>
    <property type="match status" value="1"/>
</dbReference>
<dbReference type="EMBL" id="LAZR01004737">
    <property type="protein sequence ID" value="KKN06000.1"/>
    <property type="molecule type" value="Genomic_DNA"/>
</dbReference>
<reference evidence="2" key="1">
    <citation type="journal article" date="2015" name="Nature">
        <title>Complex archaea that bridge the gap between prokaryotes and eukaryotes.</title>
        <authorList>
            <person name="Spang A."/>
            <person name="Saw J.H."/>
            <person name="Jorgensen S.L."/>
            <person name="Zaremba-Niedzwiedzka K."/>
            <person name="Martijn J."/>
            <person name="Lind A.E."/>
            <person name="van Eijk R."/>
            <person name="Schleper C."/>
            <person name="Guy L."/>
            <person name="Ettema T.J."/>
        </authorList>
    </citation>
    <scope>NUCLEOTIDE SEQUENCE</scope>
</reference>
<dbReference type="GO" id="GO:0061504">
    <property type="term" value="P:cyclic threonylcarbamoyladenosine biosynthetic process"/>
    <property type="evidence" value="ECO:0007669"/>
    <property type="project" value="TreeGrafter"/>
</dbReference>
<dbReference type="GO" id="GO:0061503">
    <property type="term" value="F:tRNA threonylcarbamoyladenosine dehydratase"/>
    <property type="evidence" value="ECO:0007669"/>
    <property type="project" value="TreeGrafter"/>
</dbReference>
<dbReference type="Gene3D" id="3.10.110.10">
    <property type="entry name" value="Ubiquitin Conjugating Enzyme"/>
    <property type="match status" value="1"/>
</dbReference>
<dbReference type="Pfam" id="PF00899">
    <property type="entry name" value="ThiF"/>
    <property type="match status" value="1"/>
</dbReference>
<name>A0A0F9MF53_9ZZZZ</name>
<evidence type="ECO:0000313" key="2">
    <source>
        <dbReference type="EMBL" id="KKN06000.1"/>
    </source>
</evidence>
<dbReference type="InterPro" id="IPR045886">
    <property type="entry name" value="ThiF/MoeB/HesA"/>
</dbReference>
<dbReference type="SUPFAM" id="SSF54495">
    <property type="entry name" value="UBC-like"/>
    <property type="match status" value="1"/>
</dbReference>
<dbReference type="InterPro" id="IPR035985">
    <property type="entry name" value="Ubiquitin-activating_enz"/>
</dbReference>
<sequence>MEDPTRFLRERAEIEILENEEDWVSSAWRFSEDGSIEVDLDITIHGRVYAGRMTYPGTFPNSPPYISPRDKSERWSNHQYGPGGPLCLEWRPDNWQPGITGADMVRSAHKLLSTEQHPELPHTVPSAHRLTAGQGLRGSSRRFVATAAGLANLLSLPLPSQTRLKTATIYSSGAVVMFLVSVADAHDVLQVVSDIPGGITTSSQLFSIPGEGLIFRSETADLRPQIDSADALIQVLTDAGFATDDIIVQEAGRYQARSIILLGKELSSLQVFSISPGDKLELKMQKVVWPSCSDIRLSDESQKLATIRVGIVGLGSVGSKVAVSLARSGIRRFLLVDDDYLASGNTVRHELSWANVGTHKALAVSDALSLVAADVKVDTSTARLAGQESAASAAAALKDLSNCDLLIDATANPEVFLLLAALAKQFRTPLCWGEIFAGGYGGMIARARPGRDPNPLAVRDAYHNYLATLPPAPQKNAAGYDGDEEEPLVAYDSDVGFVAAALTRLALDTALCRDPSDFPYSVYLLAMRREWIFEAPFDTRPIEVQGGGWEHNENAVGDADRIAALEILLKMDKGRAPC</sequence>
<dbReference type="InterPro" id="IPR016135">
    <property type="entry name" value="UBQ-conjugating_enzyme/RWD"/>
</dbReference>